<dbReference type="RefSeq" id="WP_249284439.1">
    <property type="nucleotide sequence ID" value="NZ_JACRSO010000001.1"/>
</dbReference>
<dbReference type="GO" id="GO:0016747">
    <property type="term" value="F:acyltransferase activity, transferring groups other than amino-acyl groups"/>
    <property type="evidence" value="ECO:0007669"/>
    <property type="project" value="TreeGrafter"/>
</dbReference>
<dbReference type="InterPro" id="IPR029058">
    <property type="entry name" value="AB_hydrolase_fold"/>
</dbReference>
<protein>
    <recommendedName>
        <fullName evidence="3">Esterase</fullName>
    </recommendedName>
</protein>
<comment type="caution">
    <text evidence="1">The sequence shown here is derived from an EMBL/GenBank/DDBJ whole genome shotgun (WGS) entry which is preliminary data.</text>
</comment>
<dbReference type="InterPro" id="IPR050583">
    <property type="entry name" value="Mycobacterial_A85_antigen"/>
</dbReference>
<dbReference type="PANTHER" id="PTHR48098:SF1">
    <property type="entry name" value="DIACYLGLYCEROL ACYLTRANSFERASE_MYCOLYLTRANSFERASE AG85A"/>
    <property type="match status" value="1"/>
</dbReference>
<keyword evidence="2" id="KW-1185">Reference proteome</keyword>
<dbReference type="PANTHER" id="PTHR48098">
    <property type="entry name" value="ENTEROCHELIN ESTERASE-RELATED"/>
    <property type="match status" value="1"/>
</dbReference>
<reference evidence="1" key="1">
    <citation type="submission" date="2020-08" db="EMBL/GenBank/DDBJ databases">
        <title>Genome public.</title>
        <authorList>
            <person name="Liu C."/>
            <person name="Sun Q."/>
        </authorList>
    </citation>
    <scope>NUCLEOTIDE SEQUENCE</scope>
    <source>
        <strain evidence="1">NSJ-44</strain>
    </source>
</reference>
<proteinExistence type="predicted"/>
<dbReference type="EMBL" id="JACRSO010000001">
    <property type="protein sequence ID" value="MBC8528421.1"/>
    <property type="molecule type" value="Genomic_DNA"/>
</dbReference>
<dbReference type="InterPro" id="IPR000801">
    <property type="entry name" value="Esterase-like"/>
</dbReference>
<dbReference type="AlphaFoldDB" id="A0A926CZ66"/>
<gene>
    <name evidence="1" type="ORF">H8699_03095</name>
</gene>
<organism evidence="1 2">
    <name type="scientific">Luoshenia tenuis</name>
    <dbReference type="NCBI Taxonomy" id="2763654"/>
    <lineage>
        <taxon>Bacteria</taxon>
        <taxon>Bacillati</taxon>
        <taxon>Bacillota</taxon>
        <taxon>Clostridia</taxon>
        <taxon>Christensenellales</taxon>
        <taxon>Christensenellaceae</taxon>
        <taxon>Luoshenia</taxon>
    </lineage>
</organism>
<dbReference type="Proteomes" id="UP000654279">
    <property type="component" value="Unassembled WGS sequence"/>
</dbReference>
<name>A0A926CZ66_9FIRM</name>
<accession>A0A926CZ66</accession>
<evidence type="ECO:0000313" key="1">
    <source>
        <dbReference type="EMBL" id="MBC8528421.1"/>
    </source>
</evidence>
<dbReference type="Gene3D" id="3.40.50.1820">
    <property type="entry name" value="alpha/beta hydrolase"/>
    <property type="match status" value="1"/>
</dbReference>
<sequence>MALLAVNFFSVKLNMNCALSIILPDRTREQGKRWPLLYLLHEEGGNHTAWQRNTRVERLANRWGMAMVLPSTLQGCYTDMANGYAFFSFLKDELPGIIARDYPSITADPQDTWVAGCGMGGFGALKWALHCPERFAAAGAFFAPVDIAKAFQRKIDAKEDVARWKNIWKSPQAIKGGPSDLEALAGKITQAPGLRFYLTCPQGCTAYAENQMLYHTLQSRCDVKMDAPAQGDAWDLAEQGLCDMHAWLCGQA</sequence>
<dbReference type="Pfam" id="PF00756">
    <property type="entry name" value="Esterase"/>
    <property type="match status" value="1"/>
</dbReference>
<evidence type="ECO:0000313" key="2">
    <source>
        <dbReference type="Proteomes" id="UP000654279"/>
    </source>
</evidence>
<evidence type="ECO:0008006" key="3">
    <source>
        <dbReference type="Google" id="ProtNLM"/>
    </source>
</evidence>
<dbReference type="SUPFAM" id="SSF53474">
    <property type="entry name" value="alpha/beta-Hydrolases"/>
    <property type="match status" value="1"/>
</dbReference>